<evidence type="ECO:0000313" key="2">
    <source>
        <dbReference type="Proteomes" id="UP001301769"/>
    </source>
</evidence>
<comment type="caution">
    <text evidence="1">The sequence shown here is derived from an EMBL/GenBank/DDBJ whole genome shotgun (WGS) entry which is preliminary data.</text>
</comment>
<organism evidence="1 2">
    <name type="scientific">Rhypophila decipiens</name>
    <dbReference type="NCBI Taxonomy" id="261697"/>
    <lineage>
        <taxon>Eukaryota</taxon>
        <taxon>Fungi</taxon>
        <taxon>Dikarya</taxon>
        <taxon>Ascomycota</taxon>
        <taxon>Pezizomycotina</taxon>
        <taxon>Sordariomycetes</taxon>
        <taxon>Sordariomycetidae</taxon>
        <taxon>Sordariales</taxon>
        <taxon>Naviculisporaceae</taxon>
        <taxon>Rhypophila</taxon>
    </lineage>
</organism>
<dbReference type="EMBL" id="MU858200">
    <property type="protein sequence ID" value="KAK4209589.1"/>
    <property type="molecule type" value="Genomic_DNA"/>
</dbReference>
<dbReference type="AlphaFoldDB" id="A0AAN7B446"/>
<name>A0AAN7B446_9PEZI</name>
<gene>
    <name evidence="1" type="ORF">QBC37DRAFT_404201</name>
</gene>
<reference evidence="1" key="2">
    <citation type="submission" date="2023-05" db="EMBL/GenBank/DDBJ databases">
        <authorList>
            <consortium name="Lawrence Berkeley National Laboratory"/>
            <person name="Steindorff A."/>
            <person name="Hensen N."/>
            <person name="Bonometti L."/>
            <person name="Westerberg I."/>
            <person name="Brannstrom I.O."/>
            <person name="Guillou S."/>
            <person name="Cros-Aarteil S."/>
            <person name="Calhoun S."/>
            <person name="Haridas S."/>
            <person name="Kuo A."/>
            <person name="Mondo S."/>
            <person name="Pangilinan J."/>
            <person name="Riley R."/>
            <person name="Labutti K."/>
            <person name="Andreopoulos B."/>
            <person name="Lipzen A."/>
            <person name="Chen C."/>
            <person name="Yanf M."/>
            <person name="Daum C."/>
            <person name="Ng V."/>
            <person name="Clum A."/>
            <person name="Ohm R."/>
            <person name="Martin F."/>
            <person name="Silar P."/>
            <person name="Natvig D."/>
            <person name="Lalanne C."/>
            <person name="Gautier V."/>
            <person name="Ament-Velasquez S.L."/>
            <person name="Kruys A."/>
            <person name="Hutchinson M.I."/>
            <person name="Powell A.J."/>
            <person name="Barry K."/>
            <person name="Miller A.N."/>
            <person name="Grigoriev I.V."/>
            <person name="Debuchy R."/>
            <person name="Gladieux P."/>
            <person name="Thoren M.H."/>
            <person name="Johannesson H."/>
        </authorList>
    </citation>
    <scope>NUCLEOTIDE SEQUENCE</scope>
    <source>
        <strain evidence="1">PSN293</strain>
    </source>
</reference>
<reference evidence="1" key="1">
    <citation type="journal article" date="2023" name="Mol. Phylogenet. Evol.">
        <title>Genome-scale phylogeny and comparative genomics of the fungal order Sordariales.</title>
        <authorList>
            <person name="Hensen N."/>
            <person name="Bonometti L."/>
            <person name="Westerberg I."/>
            <person name="Brannstrom I.O."/>
            <person name="Guillou S."/>
            <person name="Cros-Aarteil S."/>
            <person name="Calhoun S."/>
            <person name="Haridas S."/>
            <person name="Kuo A."/>
            <person name="Mondo S."/>
            <person name="Pangilinan J."/>
            <person name="Riley R."/>
            <person name="LaButti K."/>
            <person name="Andreopoulos B."/>
            <person name="Lipzen A."/>
            <person name="Chen C."/>
            <person name="Yan M."/>
            <person name="Daum C."/>
            <person name="Ng V."/>
            <person name="Clum A."/>
            <person name="Steindorff A."/>
            <person name="Ohm R.A."/>
            <person name="Martin F."/>
            <person name="Silar P."/>
            <person name="Natvig D.O."/>
            <person name="Lalanne C."/>
            <person name="Gautier V."/>
            <person name="Ament-Velasquez S.L."/>
            <person name="Kruys A."/>
            <person name="Hutchinson M.I."/>
            <person name="Powell A.J."/>
            <person name="Barry K."/>
            <person name="Miller A.N."/>
            <person name="Grigoriev I.V."/>
            <person name="Debuchy R."/>
            <person name="Gladieux P."/>
            <person name="Hiltunen Thoren M."/>
            <person name="Johannesson H."/>
        </authorList>
    </citation>
    <scope>NUCLEOTIDE SEQUENCE</scope>
    <source>
        <strain evidence="1">PSN293</strain>
    </source>
</reference>
<proteinExistence type="predicted"/>
<evidence type="ECO:0000313" key="1">
    <source>
        <dbReference type="EMBL" id="KAK4209589.1"/>
    </source>
</evidence>
<keyword evidence="2" id="KW-1185">Reference proteome</keyword>
<accession>A0AAN7B446</accession>
<sequence>MPGPSNFPARSGGNNQRAASKLLLWLNGKVVFTPREASAPPTNATSPSLTPVLIPVSFSGPCGHEVLRSAWEGISCCPFRRLTECGFLDPQEQPFPAHHDSVPEELQTGPPAAPKCVKRVTASSVQTGNTQNTAVGTQGKGVTSPVIGKLTLLPRPKNFPSVRTAIRWMRLQYQLISGTCPYGYLFVFAQYQYKWIRVYHRGKCSELRAAELRSALEL</sequence>
<protein>
    <submittedName>
        <fullName evidence="1">Uncharacterized protein</fullName>
    </submittedName>
</protein>
<dbReference type="Proteomes" id="UP001301769">
    <property type="component" value="Unassembled WGS sequence"/>
</dbReference>